<keyword evidence="2" id="KW-1185">Reference proteome</keyword>
<evidence type="ECO:0000313" key="2">
    <source>
        <dbReference type="Proteomes" id="UP000228981"/>
    </source>
</evidence>
<proteinExistence type="predicted"/>
<dbReference type="Proteomes" id="UP000228981">
    <property type="component" value="Segment"/>
</dbReference>
<dbReference type="EMBL" id="MG049919">
    <property type="protein sequence ID" value="ATN94112.1"/>
    <property type="molecule type" value="Genomic_DNA"/>
</dbReference>
<name>A0A2D1GPZ0_9CAUD</name>
<evidence type="ECO:0000313" key="1">
    <source>
        <dbReference type="EMBL" id="ATN94112.1"/>
    </source>
</evidence>
<protein>
    <submittedName>
        <fullName evidence="1">Uncharacterized protein</fullName>
    </submittedName>
</protein>
<organism evidence="1 2">
    <name type="scientific">Shigella phage vB_SflS-ISF001</name>
    <dbReference type="NCBI Taxonomy" id="2048005"/>
    <lineage>
        <taxon>Viruses</taxon>
        <taxon>Duplodnaviria</taxon>
        <taxon>Heunggongvirae</taxon>
        <taxon>Uroviricota</taxon>
        <taxon>Caudoviricetes</taxon>
        <taxon>Drexlerviridae</taxon>
        <taxon>Tunavirinae</taxon>
        <taxon>Tunavirus</taxon>
        <taxon>Tunavirus ISF001</taxon>
    </lineage>
</organism>
<dbReference type="InterPro" id="IPR055867">
    <property type="entry name" value="DUF7444"/>
</dbReference>
<reference evidence="1 2" key="1">
    <citation type="submission" date="2017-10" db="EMBL/GenBank/DDBJ databases">
        <title>Comparative genomic analysis of a novel S. flexneri bacteriophage vB_SflS-ISF001.</title>
        <authorList>
            <person name="Shahin K."/>
            <person name="Bouzari M."/>
            <person name="Wang R."/>
        </authorList>
    </citation>
    <scope>NUCLEOTIDE SEQUENCE [LARGE SCALE GENOMIC DNA]</scope>
</reference>
<accession>A0A2D1GPZ0</accession>
<dbReference type="Pfam" id="PF24231">
    <property type="entry name" value="DUF7444"/>
    <property type="match status" value="1"/>
</dbReference>
<sequence>MAKEKTVVIVTVGVALQMFLLEDVSFAKALPDAEVTLPASALVLPGLPCLIARVEIEGKDGSGTNREIRAAMAKLKKPDPWDKMSVTELEDGGEYY</sequence>
<gene>
    <name evidence="1" type="ORF">FLXISF001_034</name>
</gene>